<dbReference type="EMBL" id="CAFAAH010000225">
    <property type="protein sequence ID" value="CAB4806680.1"/>
    <property type="molecule type" value="Genomic_DNA"/>
</dbReference>
<keyword evidence="1" id="KW-0812">Transmembrane</keyword>
<dbReference type="GO" id="GO:0008137">
    <property type="term" value="F:NADH dehydrogenase (ubiquinone) activity"/>
    <property type="evidence" value="ECO:0007669"/>
    <property type="project" value="InterPro"/>
</dbReference>
<evidence type="ECO:0000313" key="3">
    <source>
        <dbReference type="EMBL" id="CAB4787357.1"/>
    </source>
</evidence>
<accession>A0A6J6WZD4</accession>
<dbReference type="InterPro" id="IPR001457">
    <property type="entry name" value="NADH_UbQ/plastoQ_OxRdtase_su6"/>
</dbReference>
<feature type="transmembrane region" description="Helical" evidence="1">
    <location>
        <begin position="134"/>
        <end position="159"/>
    </location>
</feature>
<feature type="transmembrane region" description="Helical" evidence="1">
    <location>
        <begin position="94"/>
        <end position="114"/>
    </location>
</feature>
<evidence type="ECO:0000256" key="1">
    <source>
        <dbReference type="SAM" id="Phobius"/>
    </source>
</evidence>
<dbReference type="Gene3D" id="1.20.120.1200">
    <property type="entry name" value="NADH-ubiquinone/plastoquinone oxidoreductase chain 6, subunit NuoJ"/>
    <property type="match status" value="1"/>
</dbReference>
<evidence type="ECO:0000313" key="7">
    <source>
        <dbReference type="EMBL" id="CAB5014961.1"/>
    </source>
</evidence>
<organism evidence="3">
    <name type="scientific">freshwater metagenome</name>
    <dbReference type="NCBI Taxonomy" id="449393"/>
    <lineage>
        <taxon>unclassified sequences</taxon>
        <taxon>metagenomes</taxon>
        <taxon>ecological metagenomes</taxon>
    </lineage>
</organism>
<protein>
    <submittedName>
        <fullName evidence="3">Unannotated protein</fullName>
    </submittedName>
</protein>
<evidence type="ECO:0000313" key="2">
    <source>
        <dbReference type="EMBL" id="CAB4650963.1"/>
    </source>
</evidence>
<gene>
    <name evidence="2" type="ORF">UFOPK2242_00406</name>
    <name evidence="3" type="ORF">UFOPK2925_01197</name>
    <name evidence="4" type="ORF">UFOPK2996_01369</name>
    <name evidence="5" type="ORF">UFOPK3317_00181</name>
    <name evidence="6" type="ORF">UFOPK3974_00637</name>
    <name evidence="7" type="ORF">UFOPK4071_00922</name>
</gene>
<feature type="transmembrane region" description="Helical" evidence="1">
    <location>
        <begin position="31"/>
        <end position="49"/>
    </location>
</feature>
<dbReference type="InterPro" id="IPR042106">
    <property type="entry name" value="Nuo/plastoQ_OxRdtase_6_NuoJ"/>
</dbReference>
<dbReference type="EMBL" id="CAEZWM010000032">
    <property type="protein sequence ID" value="CAB4650963.1"/>
    <property type="molecule type" value="Genomic_DNA"/>
</dbReference>
<dbReference type="EMBL" id="CAFBLK010000017">
    <property type="protein sequence ID" value="CAB4856689.1"/>
    <property type="molecule type" value="Genomic_DNA"/>
</dbReference>
<evidence type="ECO:0000313" key="5">
    <source>
        <dbReference type="EMBL" id="CAB4856689.1"/>
    </source>
</evidence>
<dbReference type="EMBL" id="CAFBOR010000070">
    <property type="protein sequence ID" value="CAB4985712.1"/>
    <property type="molecule type" value="Genomic_DNA"/>
</dbReference>
<sequence length="162" mass="17219">MVAQNVAFWIIAIAMVLSAIGVVRTSNVVHAALYLVIVLAGAAAQYILLAAEFVAWVQVLIYIGAVVILFLFGIMLTRSPMGDLDLDNSQRMPAFVACLALVGTLTALLVDAFGNSKVVIDAPTKTSVLSSDIFRLYIVPFEAVSILLLAALVGAIVLARRD</sequence>
<reference evidence="3" key="1">
    <citation type="submission" date="2020-05" db="EMBL/GenBank/DDBJ databases">
        <authorList>
            <person name="Chiriac C."/>
            <person name="Salcher M."/>
            <person name="Ghai R."/>
            <person name="Kavagutti S V."/>
        </authorList>
    </citation>
    <scope>NUCLEOTIDE SEQUENCE</scope>
</reference>
<dbReference type="AlphaFoldDB" id="A0A6J6WZD4"/>
<dbReference type="EMBL" id="CAFBPF010000111">
    <property type="protein sequence ID" value="CAB5014961.1"/>
    <property type="molecule type" value="Genomic_DNA"/>
</dbReference>
<dbReference type="PANTHER" id="PTHR33269:SF17">
    <property type="entry name" value="NADH-UBIQUINONE OXIDOREDUCTASE CHAIN 6"/>
    <property type="match status" value="1"/>
</dbReference>
<evidence type="ECO:0000313" key="6">
    <source>
        <dbReference type="EMBL" id="CAB4985712.1"/>
    </source>
</evidence>
<proteinExistence type="predicted"/>
<keyword evidence="1" id="KW-1133">Transmembrane helix</keyword>
<dbReference type="EMBL" id="CAEZZU010000192">
    <property type="protein sequence ID" value="CAB4787357.1"/>
    <property type="molecule type" value="Genomic_DNA"/>
</dbReference>
<evidence type="ECO:0000313" key="4">
    <source>
        <dbReference type="EMBL" id="CAB4806680.1"/>
    </source>
</evidence>
<keyword evidence="1" id="KW-0472">Membrane</keyword>
<dbReference type="PANTHER" id="PTHR33269">
    <property type="entry name" value="NADH-UBIQUINONE OXIDOREDUCTASE CHAIN 6"/>
    <property type="match status" value="1"/>
</dbReference>
<feature type="transmembrane region" description="Helical" evidence="1">
    <location>
        <begin position="6"/>
        <end position="24"/>
    </location>
</feature>
<feature type="transmembrane region" description="Helical" evidence="1">
    <location>
        <begin position="55"/>
        <end position="74"/>
    </location>
</feature>
<dbReference type="Pfam" id="PF00499">
    <property type="entry name" value="Oxidored_q3"/>
    <property type="match status" value="1"/>
</dbReference>
<name>A0A6J6WZD4_9ZZZZ</name>